<evidence type="ECO:0000313" key="2">
    <source>
        <dbReference type="EMBL" id="KAK1595077.1"/>
    </source>
</evidence>
<sequence length="155" mass="17508">MGNPTRRHGFLSISSPDRRPPRQRHTVQTAHPHLQSMSLLIFTCRVVSAALTSHAHCAAYPKHPLKQDIDYWSHMQHTSVAAHAAETLAHLRQRLSRTMCSPLLCKGACTSPRRIPVSVRHPVSCKLCLVPSRTEQQREVLKAIPRYAVSRWAMP</sequence>
<accession>A0AAD8Q4T2</accession>
<feature type="region of interest" description="Disordered" evidence="1">
    <location>
        <begin position="1"/>
        <end position="25"/>
    </location>
</feature>
<proteinExistence type="predicted"/>
<dbReference type="Proteomes" id="UP001230504">
    <property type="component" value="Unassembled WGS sequence"/>
</dbReference>
<dbReference type="AlphaFoldDB" id="A0AAD8Q4T2"/>
<organism evidence="2 3">
    <name type="scientific">Colletotrichum navitas</name>
    <dbReference type="NCBI Taxonomy" id="681940"/>
    <lineage>
        <taxon>Eukaryota</taxon>
        <taxon>Fungi</taxon>
        <taxon>Dikarya</taxon>
        <taxon>Ascomycota</taxon>
        <taxon>Pezizomycotina</taxon>
        <taxon>Sordariomycetes</taxon>
        <taxon>Hypocreomycetidae</taxon>
        <taxon>Glomerellales</taxon>
        <taxon>Glomerellaceae</taxon>
        <taxon>Colletotrichum</taxon>
        <taxon>Colletotrichum graminicola species complex</taxon>
    </lineage>
</organism>
<comment type="caution">
    <text evidence="2">The sequence shown here is derived from an EMBL/GenBank/DDBJ whole genome shotgun (WGS) entry which is preliminary data.</text>
</comment>
<gene>
    <name evidence="2" type="ORF">LY79DRAFT_548028</name>
</gene>
<dbReference type="EMBL" id="JAHLJV010000017">
    <property type="protein sequence ID" value="KAK1595077.1"/>
    <property type="molecule type" value="Genomic_DNA"/>
</dbReference>
<protein>
    <submittedName>
        <fullName evidence="2">Uncharacterized protein</fullName>
    </submittedName>
</protein>
<reference evidence="2" key="1">
    <citation type="submission" date="2021-06" db="EMBL/GenBank/DDBJ databases">
        <title>Comparative genomics, transcriptomics and evolutionary studies reveal genomic signatures of adaptation to plant cell wall in hemibiotrophic fungi.</title>
        <authorList>
            <consortium name="DOE Joint Genome Institute"/>
            <person name="Baroncelli R."/>
            <person name="Diaz J.F."/>
            <person name="Benocci T."/>
            <person name="Peng M."/>
            <person name="Battaglia E."/>
            <person name="Haridas S."/>
            <person name="Andreopoulos W."/>
            <person name="Labutti K."/>
            <person name="Pangilinan J."/>
            <person name="Floch G.L."/>
            <person name="Makela M.R."/>
            <person name="Henrissat B."/>
            <person name="Grigoriev I.V."/>
            <person name="Crouch J.A."/>
            <person name="De Vries R.P."/>
            <person name="Sukno S.A."/>
            <person name="Thon M.R."/>
        </authorList>
    </citation>
    <scope>NUCLEOTIDE SEQUENCE</scope>
    <source>
        <strain evidence="2">CBS 125086</strain>
    </source>
</reference>
<dbReference type="GeneID" id="85441611"/>
<evidence type="ECO:0000256" key="1">
    <source>
        <dbReference type="SAM" id="MobiDB-lite"/>
    </source>
</evidence>
<dbReference type="RefSeq" id="XP_060416166.1">
    <property type="nucleotide sequence ID" value="XM_060557371.1"/>
</dbReference>
<name>A0AAD8Q4T2_9PEZI</name>
<evidence type="ECO:0000313" key="3">
    <source>
        <dbReference type="Proteomes" id="UP001230504"/>
    </source>
</evidence>
<keyword evidence="3" id="KW-1185">Reference proteome</keyword>